<dbReference type="InterPro" id="IPR027411">
    <property type="entry name" value="Gp9/Gp10_mid_dom_sf"/>
</dbReference>
<dbReference type="Proteomes" id="UP000246316">
    <property type="component" value="Segment"/>
</dbReference>
<protein>
    <submittedName>
        <fullName evidence="3">Baseplate wedge tail fiber connector</fullName>
    </submittedName>
</protein>
<feature type="domain" description="Baseplate protein gp9-like C-terminal" evidence="2">
    <location>
        <begin position="178"/>
        <end position="263"/>
    </location>
</feature>
<evidence type="ECO:0000259" key="2">
    <source>
        <dbReference type="Pfam" id="PF23618"/>
    </source>
</evidence>
<organism evidence="3 4">
    <name type="scientific">Erwinia phage Cronus</name>
    <dbReference type="NCBI Taxonomy" id="2163633"/>
    <lineage>
        <taxon>Viruses</taxon>
        <taxon>Duplodnaviria</taxon>
        <taxon>Heunggongvirae</taxon>
        <taxon>Uroviricota</taxon>
        <taxon>Caudoviricetes</taxon>
        <taxon>Pantevenvirales</taxon>
        <taxon>Straboviridae</taxon>
        <taxon>Tevenvirinae</taxon>
        <taxon>Risoevirus</taxon>
        <taxon>Risoevirus cronus</taxon>
        <taxon>Roskildevirus cronus</taxon>
    </lineage>
</organism>
<dbReference type="KEGG" id="vg:65112738"/>
<evidence type="ECO:0000313" key="4">
    <source>
        <dbReference type="Proteomes" id="UP000246316"/>
    </source>
</evidence>
<dbReference type="InterPro" id="IPR027412">
    <property type="entry name" value="Gp9_C_dom_sf"/>
</dbReference>
<dbReference type="EMBL" id="MH059636">
    <property type="protein sequence ID" value="AWD90305.1"/>
    <property type="molecule type" value="Genomic_DNA"/>
</dbReference>
<dbReference type="InterPro" id="IPR056391">
    <property type="entry name" value="Baseplate_gp9_C"/>
</dbReference>
<dbReference type="Pfam" id="PF07880">
    <property type="entry name" value="T4_gp9_10_N"/>
    <property type="match status" value="1"/>
</dbReference>
<sequence>MAIQNADKKQLIDVGEIGNASTGDILFDGGEKINAVFNQMYNTFGNKTLSETAEGVGLQTLYGTGYFQKGTQLELSAVIPNGSQYDIDTSSGSQIIRLSKGVRGEFVRFSNSNGSWSVNNPLLISANDSFKGISGQLRVTSPYSIVECWCISDANGVSTWDYSIKSMFGDGVAAINTTVELTTEAKTLSICHKSEYNLIKLLMTASSITGSKQKSSEVNLLVDAVNNIVYNTEFASIRVGGTNDDDEIYDATFSINASGFVTVAVRTSTAGMKLAIKTIDTQKIGVSQ</sequence>
<dbReference type="GeneID" id="65112738"/>
<feature type="domain" description="Baseplate structural protein Gp9/Gp10 N-terminal" evidence="1">
    <location>
        <begin position="9"/>
        <end position="168"/>
    </location>
</feature>
<dbReference type="Gene3D" id="1.20.5.960">
    <property type="entry name" value="Bacteriophage t4 gene product 9 (gp9)"/>
    <property type="match status" value="1"/>
</dbReference>
<keyword evidence="4" id="KW-1185">Reference proteome</keyword>
<dbReference type="RefSeq" id="YP_010095104.1">
    <property type="nucleotide sequence ID" value="NC_055743.1"/>
</dbReference>
<dbReference type="InterPro" id="IPR036240">
    <property type="entry name" value="Gp9-like_sf"/>
</dbReference>
<dbReference type="Gene3D" id="2.60.40.1680">
    <property type="entry name" value="4-oxalocrotonate tautomerase-like"/>
    <property type="match status" value="1"/>
</dbReference>
<dbReference type="Pfam" id="PF23618">
    <property type="entry name" value="T4_gp9_10_C"/>
    <property type="match status" value="1"/>
</dbReference>
<dbReference type="SUPFAM" id="SSF50017">
    <property type="entry name" value="gp9"/>
    <property type="match status" value="1"/>
</dbReference>
<reference evidence="3" key="1">
    <citation type="submission" date="2018-03" db="EMBL/GenBank/DDBJ databases">
        <title>Phage therapy in agriculture - a green tech approach to combat plant pathogenic bacteria.</title>
        <authorList>
            <person name="Carstens A.B."/>
            <person name="Djurhuus A.M."/>
            <person name="Hansen L.H."/>
        </authorList>
    </citation>
    <scope>NUCLEOTIDE SEQUENCE [LARGE SCALE GENOMIC DNA]</scope>
</reference>
<evidence type="ECO:0000313" key="3">
    <source>
        <dbReference type="EMBL" id="AWD90305.1"/>
    </source>
</evidence>
<name>A0A2S1GLP5_9CAUD</name>
<dbReference type="GO" id="GO:0019076">
    <property type="term" value="P:viral release from host cell"/>
    <property type="evidence" value="ECO:0007669"/>
    <property type="project" value="InterPro"/>
</dbReference>
<evidence type="ECO:0000259" key="1">
    <source>
        <dbReference type="Pfam" id="PF07880"/>
    </source>
</evidence>
<dbReference type="Gene3D" id="2.60.120.640">
    <property type="entry name" value="gp9"/>
    <property type="match status" value="1"/>
</dbReference>
<proteinExistence type="predicted"/>
<dbReference type="InterPro" id="IPR008987">
    <property type="entry name" value="Baseplate_struct_prot_Gp9/10_N"/>
</dbReference>
<accession>A0A2S1GLP5</accession>